<dbReference type="InterPro" id="IPR052376">
    <property type="entry name" value="Oxidative_Scav/Glycosyltrans"/>
</dbReference>
<dbReference type="AlphaFoldDB" id="C3J8G9"/>
<dbReference type="InterPro" id="IPR003743">
    <property type="entry name" value="Zf-RING_7"/>
</dbReference>
<dbReference type="eggNOG" id="COG1579">
    <property type="taxonomic scope" value="Bacteria"/>
</dbReference>
<protein>
    <submittedName>
        <fullName evidence="4">Putative zinc ribbon domain protein</fullName>
    </submittedName>
</protein>
<name>C3J8G9_POREA</name>
<feature type="region of interest" description="Disordered" evidence="2">
    <location>
        <begin position="1"/>
        <end position="29"/>
    </location>
</feature>
<evidence type="ECO:0000259" key="3">
    <source>
        <dbReference type="Pfam" id="PF02591"/>
    </source>
</evidence>
<dbReference type="RefSeq" id="WP_004332089.1">
    <property type="nucleotide sequence ID" value="NZ_ACNN01000005.1"/>
</dbReference>
<feature type="compositionally biased region" description="Basic and acidic residues" evidence="2">
    <location>
        <begin position="1"/>
        <end position="19"/>
    </location>
</feature>
<dbReference type="STRING" id="553175.POREN0001_1418"/>
<dbReference type="PANTHER" id="PTHR39082:SF1">
    <property type="entry name" value="SCAVENGER RECEPTOR CLASS A MEMBER 3"/>
    <property type="match status" value="1"/>
</dbReference>
<accession>C3J8G9</accession>
<dbReference type="Proteomes" id="UP000004295">
    <property type="component" value="Unassembled WGS sequence"/>
</dbReference>
<comment type="caution">
    <text evidence="4">The sequence shown here is derived from an EMBL/GenBank/DDBJ whole genome shotgun (WGS) entry which is preliminary data.</text>
</comment>
<organism evidence="4 5">
    <name type="scientific">Porphyromonas endodontalis (strain ATCC 35406 / DSM 24491 / JCM 8526 / CCUG 16442 / BCRC 14492 / NCTC 13058 / HG 370)</name>
    <name type="common">Bacteroides endodontalis</name>
    <dbReference type="NCBI Taxonomy" id="553175"/>
    <lineage>
        <taxon>Bacteria</taxon>
        <taxon>Pseudomonadati</taxon>
        <taxon>Bacteroidota</taxon>
        <taxon>Bacteroidia</taxon>
        <taxon>Bacteroidales</taxon>
        <taxon>Porphyromonadaceae</taxon>
        <taxon>Porphyromonas</taxon>
    </lineage>
</organism>
<sequence length="272" mass="31265">MAKKETPAKKEPTAKKLKDVASVAQPETAEERVAKRLTALARLQATLSRIDEIEILRGELPLEVENIENDLAQLQTRLDNTASSAKTLSQSVTAERSKIAQSRELLDKYKAQIDNVRNNREYDNLSKEIEYQELEITLSEKKIREYTQELQARKADIAKYKEQFELRAGDLKAKKSELDSIIQETHEDEEKLRKEAAKQEKEIQDPRVLAFFHRIRNGARNGLAVVPIDRESCGGCFNRIPPQRQLEIKLHKKEIICEYCGRIIIDPDLLNM</sequence>
<gene>
    <name evidence="4" type="ORF">POREN0001_1418</name>
</gene>
<keyword evidence="5" id="KW-1185">Reference proteome</keyword>
<evidence type="ECO:0000313" key="5">
    <source>
        <dbReference type="Proteomes" id="UP000004295"/>
    </source>
</evidence>
<dbReference type="PANTHER" id="PTHR39082">
    <property type="entry name" value="PHOSPHOLIPASE C-BETA-2-RELATED"/>
    <property type="match status" value="1"/>
</dbReference>
<dbReference type="GeneID" id="93365710"/>
<dbReference type="Pfam" id="PF02591">
    <property type="entry name" value="Zn_ribbon_9"/>
    <property type="match status" value="1"/>
</dbReference>
<feature type="domain" description="C4-type zinc ribbon" evidence="3">
    <location>
        <begin position="232"/>
        <end position="264"/>
    </location>
</feature>
<keyword evidence="1" id="KW-0175">Coiled coil</keyword>
<proteinExistence type="predicted"/>
<dbReference type="Gene3D" id="1.10.287.1490">
    <property type="match status" value="1"/>
</dbReference>
<feature type="coiled-coil region" evidence="1">
    <location>
        <begin position="143"/>
        <end position="202"/>
    </location>
</feature>
<evidence type="ECO:0000256" key="1">
    <source>
        <dbReference type="SAM" id="Coils"/>
    </source>
</evidence>
<evidence type="ECO:0000256" key="2">
    <source>
        <dbReference type="SAM" id="MobiDB-lite"/>
    </source>
</evidence>
<feature type="coiled-coil region" evidence="1">
    <location>
        <begin position="64"/>
        <end position="119"/>
    </location>
</feature>
<reference evidence="4 5" key="1">
    <citation type="submission" date="2009-04" db="EMBL/GenBank/DDBJ databases">
        <authorList>
            <person name="Sebastian Y."/>
            <person name="Madupu R."/>
            <person name="Durkin A.S."/>
            <person name="Torralba M."/>
            <person name="Methe B."/>
            <person name="Sutton G.G."/>
            <person name="Strausberg R.L."/>
            <person name="Nelson K.E."/>
        </authorList>
    </citation>
    <scope>NUCLEOTIDE SEQUENCE [LARGE SCALE GENOMIC DNA]</scope>
    <source>
        <strain evidence="5">ATCC 35406 / BCRC 14492 / JCM 8526 / NCTC 13058 / HG 370</strain>
    </source>
</reference>
<dbReference type="EMBL" id="ACNN01000005">
    <property type="protein sequence ID" value="EEN83622.1"/>
    <property type="molecule type" value="Genomic_DNA"/>
</dbReference>
<evidence type="ECO:0000313" key="4">
    <source>
        <dbReference type="EMBL" id="EEN83622.1"/>
    </source>
</evidence>